<dbReference type="PROSITE" id="PS50216">
    <property type="entry name" value="DHHC"/>
    <property type="match status" value="1"/>
</dbReference>
<evidence type="ECO:0000256" key="8">
    <source>
        <dbReference type="ARBA" id="ARBA00023315"/>
    </source>
</evidence>
<organism evidence="13 14">
    <name type="scientific">Rhizopus stolonifer</name>
    <name type="common">Rhizopus nigricans</name>
    <dbReference type="NCBI Taxonomy" id="4846"/>
    <lineage>
        <taxon>Eukaryota</taxon>
        <taxon>Fungi</taxon>
        <taxon>Fungi incertae sedis</taxon>
        <taxon>Mucoromycota</taxon>
        <taxon>Mucoromycotina</taxon>
        <taxon>Mucoromycetes</taxon>
        <taxon>Mucorales</taxon>
        <taxon>Mucorineae</taxon>
        <taxon>Rhizopodaceae</taxon>
        <taxon>Rhizopus</taxon>
    </lineage>
</organism>
<comment type="caution">
    <text evidence="13">The sequence shown here is derived from an EMBL/GenBank/DDBJ whole genome shotgun (WGS) entry which is preliminary data.</text>
</comment>
<protein>
    <recommendedName>
        <fullName evidence="10">Palmitoyltransferase</fullName>
        <ecNumber evidence="10">2.3.1.225</ecNumber>
    </recommendedName>
</protein>
<evidence type="ECO:0000256" key="5">
    <source>
        <dbReference type="ARBA" id="ARBA00023136"/>
    </source>
</evidence>
<feature type="transmembrane region" description="Helical" evidence="10">
    <location>
        <begin position="121"/>
        <end position="140"/>
    </location>
</feature>
<evidence type="ECO:0000256" key="9">
    <source>
        <dbReference type="ARBA" id="ARBA00048048"/>
    </source>
</evidence>
<evidence type="ECO:0000256" key="4">
    <source>
        <dbReference type="ARBA" id="ARBA00022989"/>
    </source>
</evidence>
<name>A0A367KXG4_RHIST</name>
<comment type="domain">
    <text evidence="10">The DHHC domain is required for palmitoyltransferase activity.</text>
</comment>
<sequence>MHVPEKLIVAFVLSLITYLQTSTIFFILGPSLGGWTSSLAQKVLLPLHISLISIYVNYFLAWLSDPGHVPHNWEPPAEILDSEPPLHLGASGPRCVLRMDHHCPWIGNCVGFGNYSHFVRFLFSVVVCCTFGCYLLLWKLQRMLDTRKNSWIKPQPSTAEFVFVLFNIVLICLVILLVGTLTVYHVYCLCTGQTTIEGSERRKTKRLIKRRAIEFFDFPFDLGCYKNICSVLGSNPLLWVWPDSSPGDGLKFATKHNTDPSLAYYWPPKAQNDVLPETEEHKLVRRDSEGYLVKEITLEDRMNMLQEDHLEPSEEKLDIEYQDSESEASDLTDYELE</sequence>
<evidence type="ECO:0000256" key="10">
    <source>
        <dbReference type="RuleBase" id="RU079119"/>
    </source>
</evidence>
<keyword evidence="3 10" id="KW-0812">Transmembrane</keyword>
<dbReference type="InterPro" id="IPR039859">
    <property type="entry name" value="PFA4/ZDH16/20/ERF2-like"/>
</dbReference>
<evidence type="ECO:0000256" key="6">
    <source>
        <dbReference type="ARBA" id="ARBA00023139"/>
    </source>
</evidence>
<evidence type="ECO:0000256" key="11">
    <source>
        <dbReference type="SAM" id="MobiDB-lite"/>
    </source>
</evidence>
<reference evidence="13 14" key="1">
    <citation type="journal article" date="2018" name="G3 (Bethesda)">
        <title>Phylogenetic and Phylogenomic Definition of Rhizopus Species.</title>
        <authorList>
            <person name="Gryganskyi A.P."/>
            <person name="Golan J."/>
            <person name="Dolatabadi S."/>
            <person name="Mondo S."/>
            <person name="Robb S."/>
            <person name="Idnurm A."/>
            <person name="Muszewska A."/>
            <person name="Steczkiewicz K."/>
            <person name="Masonjones S."/>
            <person name="Liao H.L."/>
            <person name="Gajdeczka M.T."/>
            <person name="Anike F."/>
            <person name="Vuek A."/>
            <person name="Anishchenko I.M."/>
            <person name="Voigt K."/>
            <person name="de Hoog G.S."/>
            <person name="Smith M.E."/>
            <person name="Heitman J."/>
            <person name="Vilgalys R."/>
            <person name="Stajich J.E."/>
        </authorList>
    </citation>
    <scope>NUCLEOTIDE SEQUENCE [LARGE SCALE GENOMIC DNA]</scope>
    <source>
        <strain evidence="13 14">LSU 92-RS-03</strain>
    </source>
</reference>
<comment type="similarity">
    <text evidence="10">Belongs to the DHHC palmitoyltransferase family.</text>
</comment>
<keyword evidence="8 10" id="KW-0012">Acyltransferase</keyword>
<dbReference type="OrthoDB" id="331948at2759"/>
<dbReference type="AlphaFoldDB" id="A0A367KXG4"/>
<dbReference type="EC" id="2.3.1.225" evidence="10"/>
<keyword evidence="4 10" id="KW-1133">Transmembrane helix</keyword>
<accession>A0A367KXG4</accession>
<dbReference type="Proteomes" id="UP000253551">
    <property type="component" value="Unassembled WGS sequence"/>
</dbReference>
<dbReference type="GO" id="GO:0019706">
    <property type="term" value="F:protein-cysteine S-palmitoyltransferase activity"/>
    <property type="evidence" value="ECO:0007669"/>
    <property type="project" value="UniProtKB-EC"/>
</dbReference>
<dbReference type="InterPro" id="IPR001594">
    <property type="entry name" value="Palmitoyltrfase_DHHC"/>
</dbReference>
<feature type="domain" description="Palmitoyltransferase DHHC" evidence="12">
    <location>
        <begin position="94"/>
        <end position="198"/>
    </location>
</feature>
<keyword evidence="2 10" id="KW-0808">Transferase</keyword>
<proteinExistence type="inferred from homology"/>
<evidence type="ECO:0000256" key="3">
    <source>
        <dbReference type="ARBA" id="ARBA00022692"/>
    </source>
</evidence>
<evidence type="ECO:0000256" key="7">
    <source>
        <dbReference type="ARBA" id="ARBA00023288"/>
    </source>
</evidence>
<evidence type="ECO:0000256" key="2">
    <source>
        <dbReference type="ARBA" id="ARBA00022679"/>
    </source>
</evidence>
<keyword evidence="5 10" id="KW-0472">Membrane</keyword>
<feature type="transmembrane region" description="Helical" evidence="10">
    <location>
        <begin position="6"/>
        <end position="31"/>
    </location>
</feature>
<dbReference type="EMBL" id="PJQM01000068">
    <property type="protein sequence ID" value="RCI06891.1"/>
    <property type="molecule type" value="Genomic_DNA"/>
</dbReference>
<comment type="catalytic activity">
    <reaction evidence="9 10">
        <text>L-cysteinyl-[protein] + hexadecanoyl-CoA = S-hexadecanoyl-L-cysteinyl-[protein] + CoA</text>
        <dbReference type="Rhea" id="RHEA:36683"/>
        <dbReference type="Rhea" id="RHEA-COMP:10131"/>
        <dbReference type="Rhea" id="RHEA-COMP:11032"/>
        <dbReference type="ChEBI" id="CHEBI:29950"/>
        <dbReference type="ChEBI" id="CHEBI:57287"/>
        <dbReference type="ChEBI" id="CHEBI:57379"/>
        <dbReference type="ChEBI" id="CHEBI:74151"/>
        <dbReference type="EC" id="2.3.1.225"/>
    </reaction>
</comment>
<evidence type="ECO:0000313" key="14">
    <source>
        <dbReference type="Proteomes" id="UP000253551"/>
    </source>
</evidence>
<feature type="region of interest" description="Disordered" evidence="11">
    <location>
        <begin position="313"/>
        <end position="337"/>
    </location>
</feature>
<feature type="compositionally biased region" description="Acidic residues" evidence="11">
    <location>
        <begin position="320"/>
        <end position="337"/>
    </location>
</feature>
<dbReference type="GO" id="GO:0016020">
    <property type="term" value="C:membrane"/>
    <property type="evidence" value="ECO:0007669"/>
    <property type="project" value="UniProtKB-SubCell"/>
</dbReference>
<keyword evidence="14" id="KW-1185">Reference proteome</keyword>
<comment type="subcellular location">
    <subcellularLocation>
        <location evidence="1">Membrane</location>
        <topology evidence="1">Multi-pass membrane protein</topology>
    </subcellularLocation>
</comment>
<dbReference type="STRING" id="4846.A0A367KXG4"/>
<keyword evidence="7" id="KW-0449">Lipoprotein</keyword>
<evidence type="ECO:0000313" key="13">
    <source>
        <dbReference type="EMBL" id="RCI06891.1"/>
    </source>
</evidence>
<keyword evidence="6" id="KW-0564">Palmitate</keyword>
<evidence type="ECO:0000259" key="12">
    <source>
        <dbReference type="Pfam" id="PF01529"/>
    </source>
</evidence>
<feature type="transmembrane region" description="Helical" evidence="10">
    <location>
        <begin position="161"/>
        <end position="187"/>
    </location>
</feature>
<gene>
    <name evidence="13" type="primary">PFA4_5</name>
    <name evidence="13" type="ORF">CU098_013176</name>
</gene>
<dbReference type="Pfam" id="PF01529">
    <property type="entry name" value="DHHC"/>
    <property type="match status" value="1"/>
</dbReference>
<dbReference type="PANTHER" id="PTHR12246">
    <property type="entry name" value="PALMITOYLTRANSFERASE ZDHHC16"/>
    <property type="match status" value="1"/>
</dbReference>
<evidence type="ECO:0000256" key="1">
    <source>
        <dbReference type="ARBA" id="ARBA00004141"/>
    </source>
</evidence>